<dbReference type="SUPFAM" id="SSF53032">
    <property type="entry name" value="tRNA-intron endonuclease catalytic domain-like"/>
    <property type="match status" value="1"/>
</dbReference>
<evidence type="ECO:0000256" key="5">
    <source>
        <dbReference type="PIRSR" id="PIRSR017250-50"/>
    </source>
</evidence>
<organism evidence="8 9">
    <name type="scientific">Aphidius gifuensis</name>
    <name type="common">Parasitoid wasp</name>
    <dbReference type="NCBI Taxonomy" id="684658"/>
    <lineage>
        <taxon>Eukaryota</taxon>
        <taxon>Metazoa</taxon>
        <taxon>Ecdysozoa</taxon>
        <taxon>Arthropoda</taxon>
        <taxon>Hexapoda</taxon>
        <taxon>Insecta</taxon>
        <taxon>Pterygota</taxon>
        <taxon>Neoptera</taxon>
        <taxon>Endopterygota</taxon>
        <taxon>Hymenoptera</taxon>
        <taxon>Apocrita</taxon>
        <taxon>Ichneumonoidea</taxon>
        <taxon>Braconidae</taxon>
        <taxon>Aphidiinae</taxon>
        <taxon>Aphidius</taxon>
    </lineage>
</organism>
<evidence type="ECO:0000256" key="1">
    <source>
        <dbReference type="ARBA" id="ARBA00008078"/>
    </source>
</evidence>
<dbReference type="EC" id="4.6.1.16" evidence="4"/>
<keyword evidence="2 4" id="KW-0819">tRNA processing</keyword>
<dbReference type="Pfam" id="PF26577">
    <property type="entry name" value="TSEN34_N"/>
    <property type="match status" value="1"/>
</dbReference>
<dbReference type="InterPro" id="IPR059049">
    <property type="entry name" value="TSEN34_N"/>
</dbReference>
<evidence type="ECO:0000256" key="4">
    <source>
        <dbReference type="PIRNR" id="PIRNR017250"/>
    </source>
</evidence>
<dbReference type="PANTHER" id="PTHR13070:SF0">
    <property type="entry name" value="TRNA-SPLICING ENDONUCLEASE SUBUNIT SEN34"/>
    <property type="match status" value="1"/>
</dbReference>
<dbReference type="EMBL" id="JACMRX010000004">
    <property type="protein sequence ID" value="KAF7991575.1"/>
    <property type="molecule type" value="Genomic_DNA"/>
</dbReference>
<gene>
    <name evidence="8" type="ORF">HCN44_008946</name>
</gene>
<feature type="domain" description="TSEN34 N-terminal" evidence="7">
    <location>
        <begin position="2"/>
        <end position="70"/>
    </location>
</feature>
<dbReference type="OrthoDB" id="48041at2759"/>
<evidence type="ECO:0000259" key="7">
    <source>
        <dbReference type="Pfam" id="PF26577"/>
    </source>
</evidence>
<keyword evidence="9" id="KW-1185">Reference proteome</keyword>
<evidence type="ECO:0000256" key="3">
    <source>
        <dbReference type="ARBA" id="ARBA00023239"/>
    </source>
</evidence>
<dbReference type="NCBIfam" id="TIGR00324">
    <property type="entry name" value="endA"/>
    <property type="match status" value="1"/>
</dbReference>
<dbReference type="InterPro" id="IPR011856">
    <property type="entry name" value="tRNA_endonuc-like_dom_sf"/>
</dbReference>
<dbReference type="GO" id="GO:0003676">
    <property type="term" value="F:nucleic acid binding"/>
    <property type="evidence" value="ECO:0007669"/>
    <property type="project" value="InterPro"/>
</dbReference>
<evidence type="ECO:0000313" key="8">
    <source>
        <dbReference type="EMBL" id="KAF7991575.1"/>
    </source>
</evidence>
<dbReference type="Proteomes" id="UP000639338">
    <property type="component" value="Unassembled WGS sequence"/>
</dbReference>
<evidence type="ECO:0000313" key="9">
    <source>
        <dbReference type="Proteomes" id="UP000639338"/>
    </source>
</evidence>
<dbReference type="CDD" id="cd22363">
    <property type="entry name" value="tRNA-intron_lyase_C"/>
    <property type="match status" value="1"/>
</dbReference>
<protein>
    <recommendedName>
        <fullName evidence="4">tRNA-splicing endonuclease subunit Sen34</fullName>
        <ecNumber evidence="4">4.6.1.16</ecNumber>
    </recommendedName>
</protein>
<dbReference type="InterPro" id="IPR036167">
    <property type="entry name" value="tRNA_intron_Endo_cat-like_sf"/>
</dbReference>
<dbReference type="AlphaFoldDB" id="A0A834XQI9"/>
<dbReference type="InterPro" id="IPR016690">
    <property type="entry name" value="TSEN34"/>
</dbReference>
<comment type="similarity">
    <text evidence="1 4">Belongs to the tRNA-intron endonuclease family.</text>
</comment>
<proteinExistence type="inferred from homology"/>
<accession>A0A834XQI9</accession>
<dbReference type="GO" id="GO:0000214">
    <property type="term" value="C:tRNA-intron endonuclease complex"/>
    <property type="evidence" value="ECO:0007669"/>
    <property type="project" value="UniProtKB-UniRule"/>
</dbReference>
<dbReference type="GO" id="GO:0000213">
    <property type="term" value="F:tRNA-intron lyase activity"/>
    <property type="evidence" value="ECO:0007669"/>
    <property type="project" value="UniProtKB-UniRule"/>
</dbReference>
<feature type="active site" evidence="5">
    <location>
        <position position="242"/>
    </location>
</feature>
<evidence type="ECO:0000256" key="2">
    <source>
        <dbReference type="ARBA" id="ARBA00022694"/>
    </source>
</evidence>
<dbReference type="PIRSF" id="PIRSF017250">
    <property type="entry name" value="tRNA_splic_SEN34"/>
    <property type="match status" value="1"/>
</dbReference>
<feature type="domain" description="tRNA intron endonuclease catalytic" evidence="6">
    <location>
        <begin position="206"/>
        <end position="288"/>
    </location>
</feature>
<dbReference type="GO" id="GO:0000379">
    <property type="term" value="P:tRNA-type intron splice site recognition and cleavage"/>
    <property type="evidence" value="ECO:0007669"/>
    <property type="project" value="UniProtKB-UniRule"/>
</dbReference>
<dbReference type="Gene3D" id="3.40.1350.10">
    <property type="match status" value="1"/>
</dbReference>
<reference evidence="8 9" key="1">
    <citation type="submission" date="2020-08" db="EMBL/GenBank/DDBJ databases">
        <title>Aphidius gifuensis genome sequencing and assembly.</title>
        <authorList>
            <person name="Du Z."/>
        </authorList>
    </citation>
    <scope>NUCLEOTIDE SEQUENCE [LARGE SCALE GENOMIC DNA]</scope>
    <source>
        <strain evidence="8">YNYX2018</strain>
        <tissue evidence="8">Adults</tissue>
    </source>
</reference>
<dbReference type="InterPro" id="IPR006676">
    <property type="entry name" value="tRNA_splic"/>
</dbReference>
<comment type="caution">
    <text evidence="8">The sequence shown here is derived from an EMBL/GenBank/DDBJ whole genome shotgun (WGS) entry which is preliminary data.</text>
</comment>
<sequence length="299" mass="34928">MINLFMSNGNVLVWNADDWLTLRKEYRILGQMVGCLAKNHHQEKLHGMPFVLLPEEVTLLLEKKIARLIKYKDLDKRPTTKLVEQHNQHQEKLFNELEQCLRDEKIKSIEFHMDRIIEGKKRKLLGLQSSKKKMKKPIDDNLVDKASKITIDKDALMAEKISKIPKLEKSEILVQIPTACPWADEDDDDNIEEIKWNYPVTQDDKTMYMVYKDLWDKKCYVTTGERFGGDYLAYPGDPILYHSQFIVKCVDKNEEMSVIDLAGQCRLATHVKKTQVFAYINDDEEVCYQSFNWGGDSYS</sequence>
<feature type="active site" evidence="5">
    <location>
        <position position="234"/>
    </location>
</feature>
<evidence type="ECO:0000259" key="6">
    <source>
        <dbReference type="Pfam" id="PF01974"/>
    </source>
</evidence>
<dbReference type="PANTHER" id="PTHR13070">
    <property type="entry name" value="TRNA-SPLICING ENDONUCLEASE SUBUNIT SEN34-RELATED"/>
    <property type="match status" value="1"/>
</dbReference>
<feature type="active site" evidence="5">
    <location>
        <position position="273"/>
    </location>
</feature>
<dbReference type="Pfam" id="PF01974">
    <property type="entry name" value="tRNA_int_endo"/>
    <property type="match status" value="1"/>
</dbReference>
<name>A0A834XQI9_APHGI</name>
<comment type="function">
    <text evidence="4">Constitutes one of the two catalytic subunit of the tRNA-splicing endonuclease complex, a complex responsible for identification and cleavage of the splice sites in pre-tRNA. It cleaves pre-tRNA at the 5'- and 3'-splice sites to release the intron. The products are an intron and two tRNA half-molecules bearing 2',3'-cyclic phosphate and 5'-OH termini. There are no conserved sequences at the splice sites, but the intron is invariably located at the same site in the gene, placing the splice sites an invariant distance from the constant structural features of the tRNA body.</text>
</comment>
<dbReference type="InterPro" id="IPR006677">
    <property type="entry name" value="tRNA_intron_Endonuc_cat-like"/>
</dbReference>
<keyword evidence="3 4" id="KW-0456">Lyase</keyword>